<dbReference type="InterPro" id="IPR029044">
    <property type="entry name" value="Nucleotide-diphossugar_trans"/>
</dbReference>
<accession>A0A6M0IDN4</accession>
<keyword evidence="3" id="KW-1185">Reference proteome</keyword>
<evidence type="ECO:0000313" key="3">
    <source>
        <dbReference type="Proteomes" id="UP000477386"/>
    </source>
</evidence>
<dbReference type="PANTHER" id="PTHR48090">
    <property type="entry name" value="UNDECAPRENYL-PHOSPHATE 4-DEOXY-4-FORMAMIDO-L-ARABINOSE TRANSFERASE-RELATED"/>
    <property type="match status" value="1"/>
</dbReference>
<dbReference type="SUPFAM" id="SSF53448">
    <property type="entry name" value="Nucleotide-diphospho-sugar transferases"/>
    <property type="match status" value="1"/>
</dbReference>
<sequence>MSIFSNPSWIAPYAYPFTSIDQVPQAVFDEINGRLDKVISTKPLVSILIAAYNEEINILRMISTLSALDTRIPFEIIVVNNNSGDRTQETIDKLHIKRFFQPVQGCGPARQLGQEMALGTYILLADADCLYPPNWLDEMMGQLRRPGVVCVYGRYSFIGSSAIPRWQLFLHETLKDMIAEIRHIKRPYLNAYGISMGYIREVALKAGGYIDHNTRGDDGRLCFDMMPYGRVIQMKTRSARVWTGPRTLLQDGTIWNSLKIRIGKEVKQALSYLTPHPPHNTKTSAN</sequence>
<dbReference type="Pfam" id="PF00535">
    <property type="entry name" value="Glycos_transf_2"/>
    <property type="match status" value="1"/>
</dbReference>
<feature type="domain" description="Glycosyltransferase 2-like" evidence="1">
    <location>
        <begin position="46"/>
        <end position="202"/>
    </location>
</feature>
<proteinExistence type="predicted"/>
<dbReference type="Proteomes" id="UP000477386">
    <property type="component" value="Unassembled WGS sequence"/>
</dbReference>
<evidence type="ECO:0000259" key="1">
    <source>
        <dbReference type="Pfam" id="PF00535"/>
    </source>
</evidence>
<evidence type="ECO:0000313" key="2">
    <source>
        <dbReference type="EMBL" id="NEU66400.1"/>
    </source>
</evidence>
<dbReference type="EMBL" id="JAAGNZ010000001">
    <property type="protein sequence ID" value="NEU66400.1"/>
    <property type="molecule type" value="Genomic_DNA"/>
</dbReference>
<dbReference type="InterPro" id="IPR050256">
    <property type="entry name" value="Glycosyltransferase_2"/>
</dbReference>
<comment type="caution">
    <text evidence="2">The sequence shown here is derived from an EMBL/GenBank/DDBJ whole genome shotgun (WGS) entry which is preliminary data.</text>
</comment>
<dbReference type="RefSeq" id="WP_164035666.1">
    <property type="nucleotide sequence ID" value="NZ_JAAGNZ010000001.1"/>
</dbReference>
<dbReference type="Gene3D" id="3.90.550.10">
    <property type="entry name" value="Spore Coat Polysaccharide Biosynthesis Protein SpsA, Chain A"/>
    <property type="match status" value="1"/>
</dbReference>
<dbReference type="GO" id="GO:0016740">
    <property type="term" value="F:transferase activity"/>
    <property type="evidence" value="ECO:0007669"/>
    <property type="project" value="UniProtKB-KW"/>
</dbReference>
<dbReference type="PANTHER" id="PTHR48090:SF7">
    <property type="entry name" value="RFBJ PROTEIN"/>
    <property type="match status" value="1"/>
</dbReference>
<organism evidence="2 3">
    <name type="scientific">Spirosoma agri</name>
    <dbReference type="NCBI Taxonomy" id="1987381"/>
    <lineage>
        <taxon>Bacteria</taxon>
        <taxon>Pseudomonadati</taxon>
        <taxon>Bacteroidota</taxon>
        <taxon>Cytophagia</taxon>
        <taxon>Cytophagales</taxon>
        <taxon>Cytophagaceae</taxon>
        <taxon>Spirosoma</taxon>
    </lineage>
</organism>
<reference evidence="2 3" key="1">
    <citation type="submission" date="2020-02" db="EMBL/GenBank/DDBJ databases">
        <title>Draft genome sequence of two Spirosoma agri KCTC 52727 and Spirosoma terrae KCTC 52035.</title>
        <authorList>
            <person name="Rojas J."/>
            <person name="Ambika Manirajan B."/>
            <person name="Ratering S."/>
            <person name="Suarez C."/>
            <person name="Schnell S."/>
        </authorList>
    </citation>
    <scope>NUCLEOTIDE SEQUENCE [LARGE SCALE GENOMIC DNA]</scope>
    <source>
        <strain evidence="2 3">KCTC 52727</strain>
    </source>
</reference>
<name>A0A6M0IDN4_9BACT</name>
<keyword evidence="2" id="KW-0808">Transferase</keyword>
<dbReference type="InterPro" id="IPR001173">
    <property type="entry name" value="Glyco_trans_2-like"/>
</dbReference>
<gene>
    <name evidence="2" type="ORF">GK091_05875</name>
</gene>
<protein>
    <submittedName>
        <fullName evidence="2">Glycosyltransferase</fullName>
    </submittedName>
</protein>
<dbReference type="AlphaFoldDB" id="A0A6M0IDN4"/>